<dbReference type="InterPro" id="IPR016032">
    <property type="entry name" value="Sig_transdc_resp-reg_C-effctor"/>
</dbReference>
<dbReference type="AlphaFoldDB" id="A0A919W7U4"/>
<proteinExistence type="predicted"/>
<keyword evidence="3" id="KW-1185">Reference proteome</keyword>
<feature type="region of interest" description="Disordered" evidence="1">
    <location>
        <begin position="1"/>
        <end position="62"/>
    </location>
</feature>
<dbReference type="GO" id="GO:0003677">
    <property type="term" value="F:DNA binding"/>
    <property type="evidence" value="ECO:0007669"/>
    <property type="project" value="InterPro"/>
</dbReference>
<reference evidence="2 3" key="1">
    <citation type="submission" date="2021-03" db="EMBL/GenBank/DDBJ databases">
        <title>Whole genome shotgun sequence of Actinoplanes toevensis NBRC 105298.</title>
        <authorList>
            <person name="Komaki H."/>
            <person name="Tamura T."/>
        </authorList>
    </citation>
    <scope>NUCLEOTIDE SEQUENCE [LARGE SCALE GENOMIC DNA]</scope>
    <source>
        <strain evidence="2 3">NBRC 105298</strain>
    </source>
</reference>
<dbReference type="SUPFAM" id="SSF46894">
    <property type="entry name" value="C-terminal effector domain of the bipartite response regulators"/>
    <property type="match status" value="1"/>
</dbReference>
<comment type="caution">
    <text evidence="2">The sequence shown here is derived from an EMBL/GenBank/DDBJ whole genome shotgun (WGS) entry which is preliminary data.</text>
</comment>
<gene>
    <name evidence="2" type="ORF">Ato02nite_022190</name>
</gene>
<protein>
    <submittedName>
        <fullName evidence="2">Uncharacterized protein</fullName>
    </submittedName>
</protein>
<dbReference type="Proteomes" id="UP000677082">
    <property type="component" value="Unassembled WGS sequence"/>
</dbReference>
<dbReference type="EMBL" id="BOQN01000028">
    <property type="protein sequence ID" value="GIM90426.1"/>
    <property type="molecule type" value="Genomic_DNA"/>
</dbReference>
<name>A0A919W7U4_9ACTN</name>
<accession>A0A919W7U4</accession>
<feature type="compositionally biased region" description="Low complexity" evidence="1">
    <location>
        <begin position="46"/>
        <end position="57"/>
    </location>
</feature>
<evidence type="ECO:0000313" key="2">
    <source>
        <dbReference type="EMBL" id="GIM90426.1"/>
    </source>
</evidence>
<organism evidence="2 3">
    <name type="scientific">Paractinoplanes toevensis</name>
    <dbReference type="NCBI Taxonomy" id="571911"/>
    <lineage>
        <taxon>Bacteria</taxon>
        <taxon>Bacillati</taxon>
        <taxon>Actinomycetota</taxon>
        <taxon>Actinomycetes</taxon>
        <taxon>Micromonosporales</taxon>
        <taxon>Micromonosporaceae</taxon>
        <taxon>Paractinoplanes</taxon>
    </lineage>
</organism>
<dbReference type="GO" id="GO:0006355">
    <property type="term" value="P:regulation of DNA-templated transcription"/>
    <property type="evidence" value="ECO:0007669"/>
    <property type="project" value="InterPro"/>
</dbReference>
<evidence type="ECO:0000256" key="1">
    <source>
        <dbReference type="SAM" id="MobiDB-lite"/>
    </source>
</evidence>
<evidence type="ECO:0000313" key="3">
    <source>
        <dbReference type="Proteomes" id="UP000677082"/>
    </source>
</evidence>
<sequence length="243" mass="26057">MLALRGADVIAEPTKPSQDTERSDEADGDASAPPTARHQHGSEPMRTSLATRTTSASFGGQQHTPRYVLRTAAEADTALRRLVREGWLVRDGFSLPDPAWDISGSRLVLHGRVADADGLQLAVLAAARGSGIVAVVDETSPLRQPLLDDLRRLGAVHEDPEPPADTAGSLDMLMPEQQALLQRLAAGDTIAAAAAAEFLSLRTANRKIAEARALFGVRTTREAVLAYLRGRDQSKPRSRDTTE</sequence>